<protein>
    <recommendedName>
        <fullName evidence="3">PilY1 beta-propeller domain-containing protein</fullName>
    </recommendedName>
</protein>
<evidence type="ECO:0000313" key="4">
    <source>
        <dbReference type="EMBL" id="NKE72061.1"/>
    </source>
</evidence>
<sequence length="1330" mass="143002">MEPRKLFYVAMFLFLLLGIGRETLRAQTIDDYSSIPPFLASSVTPNVLLLVDNSGSMNNCAYSDKVDTGSGEDDCLASSGSGLSDQYQSTTTYGGYFESDKCYAYASSKFSPSGSKPCSDAWDGNFLNWVTMRRIDITKWVMTGGQCNSVRSSENSCSTMRGQSSFNSGACCHVFYKQFNLTGLAPSTYTTTRCIRVNGGNFTIRDNGASCGSNSSDDDTTFNIRVDAGVKQTGVIQEVGNRARFGLMVFDDDGTVENGGEIRSDIGGNTVSMVNAIEGMVATSWTPLAETVYEASRYFAQISPTSDSGAANFTVHVNNDPYCYGDLNPPSGETGCRSSTQGRWVPCCQSFVIVFTDGQPTKDENIPSGIQDYAHAALGHSSNHHDVCSAYYGGSSSDPCNSDGSHYLDDVAFWAHTTDLRPESGNISGINATPNTNRLPGVQSLNIYSFFAFGSGSNLLMDTAKAGGFKDKNGNGVPDLTSEWDEDGDGVPDTYFESADAFALRSSLIAAITKILQESASGTSVSVLATSSGGEGAIYQAYFYPRVGIGANEVYWHGYLQGIFFDFKGQLREDTVADGRLVLTEDKIIETYFDTDLAETRVKRYAVDASGDRTGTPEDISLRELTPIWEGGSNLADRDLSTNPRVIKTWVDENGDGVVDDAEFIDFSTANETDLRPYLRAANSTEGADIINYIRGEKISGYRPREIGSGASEKTWRLGDIIYSSPVSVSAPQEQFDTKYKDSSYTLFFEKYKNRRHVIYVGANDGMLHAFNGGFFHPGDDSATNSVIEHGWFTTTDADGNGGELLGEELWGFIPQELLPHLKWLTQTDYNKTRHVYFVDGSPRVVDAQIFTEESACATSLTDSGCIHPKGWGTVLIGSLRMGGGSISVDLNGNGNTTDPGEDRFRSAYFALDITNPETPPKLLWVFKDSDLGFTTSWPAVMRLNGSSGAAWYAVFGSGPTTYKGERLAGLPATGNKFGQSISEYGQIYVLDLETGALLNKLATDNTDRYAFMGDPVVYDFPKNYFSDIAYIGKGYGSTGAWNGKVYRLLTKGNADPTTWSLSILFNPAKPVLVKSSATLDGAGRFWVYFGTGRFFSSGPSSDADDQTNQAFYGVKESSANGCWNRSLGSWKASCPTIAATDLVDVTDASVSITGAVSCSSCGAATLTALSNRIDSTSSEKAGWFLTLTGGERVLHEPTVLGGIVAATSYTPGVDVCLPQGTNAVYALHYGTGAAYPSADVNDSDGDGDTAEVLGSIGLESDGTTVRRKKELGIGVASKVNVVVGRDPTTGKSTLTGFVQSSTGEIVQIKDIQTPNSISTGTRMLREKSD</sequence>
<proteinExistence type="predicted"/>
<accession>A0A7X6DRI7</accession>
<name>A0A7X6DRI7_9BACT</name>
<feature type="domain" description="PilY1 beta-propeller" evidence="3">
    <location>
        <begin position="718"/>
        <end position="1122"/>
    </location>
</feature>
<dbReference type="RefSeq" id="WP_168061388.1">
    <property type="nucleotide sequence ID" value="NZ_VTOW01000003.1"/>
</dbReference>
<comment type="caution">
    <text evidence="4">The sequence shown here is derived from an EMBL/GenBank/DDBJ whole genome shotgun (WGS) entry which is preliminary data.</text>
</comment>
<evidence type="ECO:0000256" key="1">
    <source>
        <dbReference type="ARBA" id="ARBA00022723"/>
    </source>
</evidence>
<dbReference type="PROSITE" id="PS00018">
    <property type="entry name" value="EF_HAND_1"/>
    <property type="match status" value="1"/>
</dbReference>
<keyword evidence="5" id="KW-1185">Reference proteome</keyword>
<dbReference type="GO" id="GO:0046872">
    <property type="term" value="F:metal ion binding"/>
    <property type="evidence" value="ECO:0007669"/>
    <property type="project" value="UniProtKB-KW"/>
</dbReference>
<dbReference type="Proteomes" id="UP000534783">
    <property type="component" value="Unassembled WGS sequence"/>
</dbReference>
<evidence type="ECO:0000259" key="3">
    <source>
        <dbReference type="Pfam" id="PF05567"/>
    </source>
</evidence>
<dbReference type="InterPro" id="IPR036465">
    <property type="entry name" value="vWFA_dom_sf"/>
</dbReference>
<dbReference type="EMBL" id="VTOW01000003">
    <property type="protein sequence ID" value="NKE72061.1"/>
    <property type="molecule type" value="Genomic_DNA"/>
</dbReference>
<evidence type="ECO:0000313" key="5">
    <source>
        <dbReference type="Proteomes" id="UP000534783"/>
    </source>
</evidence>
<evidence type="ECO:0000256" key="2">
    <source>
        <dbReference type="ARBA" id="ARBA00022837"/>
    </source>
</evidence>
<keyword evidence="1" id="KW-0479">Metal-binding</keyword>
<organism evidence="4 5">
    <name type="scientific">Candidatus Manganitrophus noduliformans</name>
    <dbReference type="NCBI Taxonomy" id="2606439"/>
    <lineage>
        <taxon>Bacteria</taxon>
        <taxon>Pseudomonadati</taxon>
        <taxon>Nitrospirota</taxon>
        <taxon>Nitrospiria</taxon>
        <taxon>Candidatus Troglogloeales</taxon>
        <taxon>Candidatus Manganitrophaceae</taxon>
        <taxon>Candidatus Manganitrophus</taxon>
    </lineage>
</organism>
<keyword evidence="2" id="KW-0106">Calcium</keyword>
<reference evidence="4 5" key="1">
    <citation type="journal article" date="2020" name="Nature">
        <title>Bacterial chemolithoautotrophy via manganese oxidation.</title>
        <authorList>
            <person name="Yu H."/>
            <person name="Leadbetter J.R."/>
        </authorList>
    </citation>
    <scope>NUCLEOTIDE SEQUENCE [LARGE SCALE GENOMIC DNA]</scope>
    <source>
        <strain evidence="4 5">Mn-1</strain>
    </source>
</reference>
<dbReference type="Gene3D" id="3.40.50.410">
    <property type="entry name" value="von Willebrand factor, type A domain"/>
    <property type="match status" value="1"/>
</dbReference>
<dbReference type="Pfam" id="PF05567">
    <property type="entry name" value="T4P_PilY1"/>
    <property type="match status" value="1"/>
</dbReference>
<dbReference type="InterPro" id="IPR008707">
    <property type="entry name" value="B-propeller_PilY1"/>
</dbReference>
<dbReference type="InterPro" id="IPR018247">
    <property type="entry name" value="EF_Hand_1_Ca_BS"/>
</dbReference>
<gene>
    <name evidence="4" type="ORF">MNODULE_15030</name>
</gene>